<dbReference type="EMBL" id="CAJVPL010001074">
    <property type="protein sequence ID" value="CAG8551119.1"/>
    <property type="molecule type" value="Genomic_DNA"/>
</dbReference>
<name>A0A9N9B3F5_9GLOM</name>
<organism evidence="2 3">
    <name type="scientific">Ambispora gerdemannii</name>
    <dbReference type="NCBI Taxonomy" id="144530"/>
    <lineage>
        <taxon>Eukaryota</taxon>
        <taxon>Fungi</taxon>
        <taxon>Fungi incertae sedis</taxon>
        <taxon>Mucoromycota</taxon>
        <taxon>Glomeromycotina</taxon>
        <taxon>Glomeromycetes</taxon>
        <taxon>Archaeosporales</taxon>
        <taxon>Ambisporaceae</taxon>
        <taxon>Ambispora</taxon>
    </lineage>
</organism>
<gene>
    <name evidence="2" type="ORF">AGERDE_LOCUS6673</name>
</gene>
<reference evidence="2" key="1">
    <citation type="submission" date="2021-06" db="EMBL/GenBank/DDBJ databases">
        <authorList>
            <person name="Kallberg Y."/>
            <person name="Tangrot J."/>
            <person name="Rosling A."/>
        </authorList>
    </citation>
    <scope>NUCLEOTIDE SEQUENCE</scope>
    <source>
        <strain evidence="2">MT106</strain>
    </source>
</reference>
<dbReference type="Proteomes" id="UP000789831">
    <property type="component" value="Unassembled WGS sequence"/>
</dbReference>
<dbReference type="AlphaFoldDB" id="A0A9N9B3F5"/>
<feature type="non-terminal residue" evidence="2">
    <location>
        <position position="317"/>
    </location>
</feature>
<keyword evidence="3" id="KW-1185">Reference proteome</keyword>
<accession>A0A9N9B3F5</accession>
<dbReference type="CDD" id="cd16448">
    <property type="entry name" value="RING-H2"/>
    <property type="match status" value="1"/>
</dbReference>
<evidence type="ECO:0000313" key="3">
    <source>
        <dbReference type="Proteomes" id="UP000789831"/>
    </source>
</evidence>
<comment type="caution">
    <text evidence="2">The sequence shown here is derived from an EMBL/GenBank/DDBJ whole genome shotgun (WGS) entry which is preliminary data.</text>
</comment>
<protein>
    <submittedName>
        <fullName evidence="2">2223_t:CDS:1</fullName>
    </submittedName>
</protein>
<proteinExistence type="predicted"/>
<feature type="compositionally biased region" description="Polar residues" evidence="1">
    <location>
        <begin position="290"/>
        <end position="300"/>
    </location>
</feature>
<dbReference type="OrthoDB" id="2426429at2759"/>
<sequence>FMALLSQSFNDQFARKPAYTENDLLDNLTVHCYDIDIHEKRHSRQLNNTLLIDFLKLNLHSTETYIKAMGTFASFSEFHEYLQHNVISLVADWPGQILPRKVITMQQQQVRKNIQTVENYHSLIRRQTRETDTPEQLSRTARVINCLRHDNVFQSTFVSTTKYPYCKEDLIGLTNKVSIFLLELFADIKNNTGKSEWTKRDKNKVSCHLATLNIDVDQQHLPMAFSSEYPPFDPSEKCHLQNSCKILQSTSDQSISLPCGHIYHQCCLQYLEHKYTSIGEDDSEVDLSQENEVQSTNNDNGVEDLSKQPLFNLKTSN</sequence>
<feature type="region of interest" description="Disordered" evidence="1">
    <location>
        <begin position="283"/>
        <end position="317"/>
    </location>
</feature>
<evidence type="ECO:0000313" key="2">
    <source>
        <dbReference type="EMBL" id="CAG8551119.1"/>
    </source>
</evidence>
<evidence type="ECO:0000256" key="1">
    <source>
        <dbReference type="SAM" id="MobiDB-lite"/>
    </source>
</evidence>